<name>A0A1F2P988_9EURY</name>
<organism evidence="1 2">
    <name type="scientific">Candidatus Syntropharchaeum caldarium</name>
    <dbReference type="NCBI Taxonomy" id="1838285"/>
    <lineage>
        <taxon>Archaea</taxon>
        <taxon>Methanobacteriati</taxon>
        <taxon>Methanobacteriota</taxon>
        <taxon>Stenosarchaea group</taxon>
        <taxon>Methanomicrobia</taxon>
        <taxon>Methanosarcinales</taxon>
        <taxon>ANME-2 cluster</taxon>
        <taxon>Candidatus Syntropharchaeum</taxon>
    </lineage>
</organism>
<comment type="caution">
    <text evidence="1">The sequence shown here is derived from an EMBL/GenBank/DDBJ whole genome shotgun (WGS) entry which is preliminary data.</text>
</comment>
<dbReference type="STRING" id="1838285.SCAL_000570"/>
<reference evidence="1" key="1">
    <citation type="submission" date="2016-05" db="EMBL/GenBank/DDBJ databases">
        <title>Microbial consortia oxidize butane by reversing methanogenesis.</title>
        <authorList>
            <person name="Laso-Perez R."/>
            <person name="Richter M."/>
            <person name="Wegener G."/>
            <person name="Musat F."/>
        </authorList>
    </citation>
    <scope>NUCLEOTIDE SEQUENCE [LARGE SCALE GENOMIC DNA]</scope>
    <source>
        <strain evidence="1">BOX2</strain>
    </source>
</reference>
<protein>
    <submittedName>
        <fullName evidence="1">Uncharacterized protein</fullName>
    </submittedName>
</protein>
<gene>
    <name evidence="1" type="ORF">SCAL_000570</name>
</gene>
<evidence type="ECO:0000313" key="1">
    <source>
        <dbReference type="EMBL" id="OFV67930.1"/>
    </source>
</evidence>
<dbReference type="Proteomes" id="UP000186940">
    <property type="component" value="Unassembled WGS sequence"/>
</dbReference>
<evidence type="ECO:0000313" key="2">
    <source>
        <dbReference type="Proteomes" id="UP000186940"/>
    </source>
</evidence>
<dbReference type="PATRIC" id="fig|1838285.3.peg.578"/>
<dbReference type="EMBL" id="LYOS01000002">
    <property type="protein sequence ID" value="OFV67930.1"/>
    <property type="molecule type" value="Genomic_DNA"/>
</dbReference>
<keyword evidence="2" id="KW-1185">Reference proteome</keyword>
<proteinExistence type="predicted"/>
<accession>A0A1F2P988</accession>
<sequence>MGEFDALTVRQIFRFLSHTPFTEIRGIDPNGKKRPVIYFVTDEDDFVDRCRGLTGDYNVYVGINPRQRRRGKAEDIASVNAVILDVDAKRPDKKQPATDEELSKAEEVADRIIRWFEAQGFHRPIKCMSGNGWQLWAAIPHIGLDDGNRDVIQAKLQAFQRLIEKMFENGDVEIDNIGDLPRIIKVIGTKSIKGENTPERPHRLSYAVDPVVRNEDPGLRDYILSLEAEKSDVQLANPSEVQVKSELRPCFRQAIEERWQLTGGDGHHFRLALVAELIAAGYGDSEIHDVFKIQSDYDPGITQSHINRTREKGIRPHRCVTIQRDCASLVRQLCEACKEGKRKRNGRASGEAGTTIKSQNDRLVTLALTRLEAIGCDQYSEPHAIIVNGGGGVRALRMRSREFREWLAEIWWQKEQKALSNDALTTATTTLAGVARFEGGRFHLWNRVAELNGRIYYDLANESGEVIEIDENGWEVITDPPVLFRSEQHQRTQIIPERGGSIDDLWRFFTLESERNRCLFLTVLISYFFHEIPRPIVAFYGQHGSRKTTFSKWIKELIDPSKTETLRMPTRDNDMIISLFHHYCAVFDNEGVIKDWQSDILSRAVTGAGETKRALYTDEDEVIFNYKRAIVLNGILIPLYRPDVVDRSLFFKLERREDNKSGRELQHEFETAKPQLFGALLDLLAKTLRVLENEEINIPGGIRMYDYAEVGEACMRALGYKEGTFLRHYLSSKGDDNLRVIESSLMGNVLLSLLNDGFYTDDEGIRHNFLDDEQRWEGTPSELLTVFNLKAKELGIDRRSRDWHGSPKGLSEEIERLKTNLAAVGVMIERGKSGNRYINIYQRGGGNKVDPFSKGNLASFASFASGLGDEVDEPDAKLHTLKGQGVEPITGDDDLDNVLRKLKAFLDYDRQLLDNRSRTSFREAVISQLELQGASSPSGIK</sequence>
<dbReference type="AlphaFoldDB" id="A0A1F2P988"/>